<comment type="similarity">
    <text evidence="5">Belongs to the tannase family.</text>
</comment>
<dbReference type="EMBL" id="JAGTJQ010000009">
    <property type="protein sequence ID" value="KAH7025223.1"/>
    <property type="molecule type" value="Genomic_DNA"/>
</dbReference>
<keyword evidence="1" id="KW-0719">Serine esterase</keyword>
<keyword evidence="2" id="KW-0732">Signal</keyword>
<sequence>MNAIGKHPFGCEIDAITAAIIEACDELDGIRDGVISDVAACAKSFDPQLLVGQTIECKTLPGDNPEDHVQITQAAVDVARTTWKGISFYPYGDGSDPTEYKYNLGANLTGNSPTSGGGPGSARASCGSDGVCVGAPDGLIEPWFKYFITQDRGFSVTALTREGFRTYFEYAQEKFQMLQTTDPDLTAFRRAGGKMVTFHGLADQVIPDIGTQTYYEAVSDILPDVRDFYRYFQAPGLSHCGGGAGGYPRALFAQLRAWVENGTAPDSTPLQFTDSNGTDHRRKLCPYPQGLVFDKDCVNDGGGEECWTCV</sequence>
<evidence type="ECO:0000256" key="3">
    <source>
        <dbReference type="ARBA" id="ARBA00022801"/>
    </source>
</evidence>
<dbReference type="AlphaFoldDB" id="A0A9P9BJG8"/>
<proteinExistence type="inferred from homology"/>
<dbReference type="GO" id="GO:0052689">
    <property type="term" value="F:carboxylic ester hydrolase activity"/>
    <property type="evidence" value="ECO:0007669"/>
    <property type="project" value="UniProtKB-KW"/>
</dbReference>
<gene>
    <name evidence="6" type="ORF">B0I36DRAFT_332751</name>
</gene>
<dbReference type="OrthoDB" id="3039123at2759"/>
<dbReference type="InterPro" id="IPR011118">
    <property type="entry name" value="Tannase/feruloyl_esterase"/>
</dbReference>
<organism evidence="6 7">
    <name type="scientific">Microdochium trichocladiopsis</name>
    <dbReference type="NCBI Taxonomy" id="1682393"/>
    <lineage>
        <taxon>Eukaryota</taxon>
        <taxon>Fungi</taxon>
        <taxon>Dikarya</taxon>
        <taxon>Ascomycota</taxon>
        <taxon>Pezizomycotina</taxon>
        <taxon>Sordariomycetes</taxon>
        <taxon>Xylariomycetidae</taxon>
        <taxon>Xylariales</taxon>
        <taxon>Microdochiaceae</taxon>
        <taxon>Microdochium</taxon>
    </lineage>
</organism>
<name>A0A9P9BJG8_9PEZI</name>
<dbReference type="Pfam" id="PF07519">
    <property type="entry name" value="Tannase"/>
    <property type="match status" value="1"/>
</dbReference>
<dbReference type="RefSeq" id="XP_046008771.1">
    <property type="nucleotide sequence ID" value="XM_046155156.1"/>
</dbReference>
<dbReference type="EC" id="3.1.1.-" evidence="5"/>
<dbReference type="PANTHER" id="PTHR33938">
    <property type="entry name" value="FERULOYL ESTERASE B-RELATED"/>
    <property type="match status" value="1"/>
</dbReference>
<dbReference type="Proteomes" id="UP000756346">
    <property type="component" value="Unassembled WGS sequence"/>
</dbReference>
<keyword evidence="3 5" id="KW-0378">Hydrolase</keyword>
<comment type="caution">
    <text evidence="6">The sequence shown here is derived from an EMBL/GenBank/DDBJ whole genome shotgun (WGS) entry which is preliminary data.</text>
</comment>
<dbReference type="PANTHER" id="PTHR33938:SF13">
    <property type="entry name" value="CARBOXYLIC ESTER HYDROLASE"/>
    <property type="match status" value="1"/>
</dbReference>
<evidence type="ECO:0000313" key="7">
    <source>
        <dbReference type="Proteomes" id="UP000756346"/>
    </source>
</evidence>
<keyword evidence="4" id="KW-1015">Disulfide bond</keyword>
<evidence type="ECO:0000313" key="6">
    <source>
        <dbReference type="EMBL" id="KAH7025223.1"/>
    </source>
</evidence>
<evidence type="ECO:0000256" key="4">
    <source>
        <dbReference type="ARBA" id="ARBA00023157"/>
    </source>
</evidence>
<reference evidence="6" key="1">
    <citation type="journal article" date="2021" name="Nat. Commun.">
        <title>Genetic determinants of endophytism in the Arabidopsis root mycobiome.</title>
        <authorList>
            <person name="Mesny F."/>
            <person name="Miyauchi S."/>
            <person name="Thiergart T."/>
            <person name="Pickel B."/>
            <person name="Atanasova L."/>
            <person name="Karlsson M."/>
            <person name="Huettel B."/>
            <person name="Barry K.W."/>
            <person name="Haridas S."/>
            <person name="Chen C."/>
            <person name="Bauer D."/>
            <person name="Andreopoulos W."/>
            <person name="Pangilinan J."/>
            <person name="LaButti K."/>
            <person name="Riley R."/>
            <person name="Lipzen A."/>
            <person name="Clum A."/>
            <person name="Drula E."/>
            <person name="Henrissat B."/>
            <person name="Kohler A."/>
            <person name="Grigoriev I.V."/>
            <person name="Martin F.M."/>
            <person name="Hacquard S."/>
        </authorList>
    </citation>
    <scope>NUCLEOTIDE SEQUENCE</scope>
    <source>
        <strain evidence="6">MPI-CAGE-CH-0230</strain>
    </source>
</reference>
<evidence type="ECO:0000256" key="5">
    <source>
        <dbReference type="RuleBase" id="RU361238"/>
    </source>
</evidence>
<evidence type="ECO:0000256" key="2">
    <source>
        <dbReference type="ARBA" id="ARBA00022729"/>
    </source>
</evidence>
<keyword evidence="7" id="KW-1185">Reference proteome</keyword>
<evidence type="ECO:0000256" key="1">
    <source>
        <dbReference type="ARBA" id="ARBA00022487"/>
    </source>
</evidence>
<accession>A0A9P9BJG8</accession>
<protein>
    <recommendedName>
        <fullName evidence="5">Carboxylic ester hydrolase</fullName>
        <ecNumber evidence="5">3.1.1.-</ecNumber>
    </recommendedName>
</protein>
<dbReference type="GeneID" id="70184702"/>